<feature type="region of interest" description="Disordered" evidence="1">
    <location>
        <begin position="21"/>
        <end position="47"/>
    </location>
</feature>
<evidence type="ECO:0000256" key="1">
    <source>
        <dbReference type="SAM" id="MobiDB-lite"/>
    </source>
</evidence>
<evidence type="ECO:0000313" key="2">
    <source>
        <dbReference type="EMBL" id="KAF7270008.1"/>
    </source>
</evidence>
<feature type="compositionally biased region" description="Basic residues" evidence="1">
    <location>
        <begin position="22"/>
        <end position="31"/>
    </location>
</feature>
<comment type="caution">
    <text evidence="2">The sequence shown here is derived from an EMBL/GenBank/DDBJ whole genome shotgun (WGS) entry which is preliminary data.</text>
</comment>
<dbReference type="AlphaFoldDB" id="A0A834HZY0"/>
<keyword evidence="3" id="KW-1185">Reference proteome</keyword>
<dbReference type="EMBL" id="JAACXV010014148">
    <property type="protein sequence ID" value="KAF7270008.1"/>
    <property type="molecule type" value="Genomic_DNA"/>
</dbReference>
<reference evidence="2" key="1">
    <citation type="submission" date="2020-08" db="EMBL/GenBank/DDBJ databases">
        <title>Genome sequencing and assembly of the red palm weevil Rhynchophorus ferrugineus.</title>
        <authorList>
            <person name="Dias G.B."/>
            <person name="Bergman C.M."/>
            <person name="Manee M."/>
        </authorList>
    </citation>
    <scope>NUCLEOTIDE SEQUENCE</scope>
    <source>
        <strain evidence="2">AA-2017</strain>
        <tissue evidence="2">Whole larva</tissue>
    </source>
</reference>
<evidence type="ECO:0000313" key="3">
    <source>
        <dbReference type="Proteomes" id="UP000625711"/>
    </source>
</evidence>
<proteinExistence type="predicted"/>
<organism evidence="2 3">
    <name type="scientific">Rhynchophorus ferrugineus</name>
    <name type="common">Red palm weevil</name>
    <name type="synonym">Curculio ferrugineus</name>
    <dbReference type="NCBI Taxonomy" id="354439"/>
    <lineage>
        <taxon>Eukaryota</taxon>
        <taxon>Metazoa</taxon>
        <taxon>Ecdysozoa</taxon>
        <taxon>Arthropoda</taxon>
        <taxon>Hexapoda</taxon>
        <taxon>Insecta</taxon>
        <taxon>Pterygota</taxon>
        <taxon>Neoptera</taxon>
        <taxon>Endopterygota</taxon>
        <taxon>Coleoptera</taxon>
        <taxon>Polyphaga</taxon>
        <taxon>Cucujiformia</taxon>
        <taxon>Curculionidae</taxon>
        <taxon>Dryophthorinae</taxon>
        <taxon>Rhynchophorus</taxon>
    </lineage>
</organism>
<sequence length="71" mass="8318">MLVADEERFRDDVQFVQVIHRTGTRPKKSSVGKREPVDPKDTRHRDLNNKKICGGYIQDSFQYGGRFEHLD</sequence>
<accession>A0A834HZY0</accession>
<protein>
    <submittedName>
        <fullName evidence="2">Uncharacterized protein</fullName>
    </submittedName>
</protein>
<feature type="compositionally biased region" description="Basic and acidic residues" evidence="1">
    <location>
        <begin position="32"/>
        <end position="47"/>
    </location>
</feature>
<dbReference type="Proteomes" id="UP000625711">
    <property type="component" value="Unassembled WGS sequence"/>
</dbReference>
<gene>
    <name evidence="2" type="ORF">GWI33_016996</name>
</gene>
<name>A0A834HZY0_RHYFE</name>